<sequence length="55" mass="6110">MTILPTFYIKEFDLFNWTPAGPREDKRIAIAGLPDEPRPTAPRVLSDAQKVAAAL</sequence>
<gene>
    <name evidence="1" type="ORF">SJ05684_c08420</name>
</gene>
<dbReference type="EMBL" id="CP023067">
    <property type="protein sequence ID" value="ASY62305.1"/>
    <property type="molecule type" value="Genomic_DNA"/>
</dbReference>
<dbReference type="KEGG" id="esj:SJ05684_c08420"/>
<keyword evidence="2" id="KW-1185">Reference proteome</keyword>
<dbReference type="Proteomes" id="UP000217211">
    <property type="component" value="Chromosome"/>
</dbReference>
<evidence type="ECO:0000313" key="2">
    <source>
        <dbReference type="Proteomes" id="UP000217211"/>
    </source>
</evidence>
<reference evidence="1 2" key="1">
    <citation type="submission" date="2017-08" db="EMBL/GenBank/DDBJ databases">
        <title>Multipartite genome sequences of Sinorhizobium species nodulating soybeans.</title>
        <authorList>
            <person name="Tian C.F."/>
        </authorList>
    </citation>
    <scope>NUCLEOTIDE SEQUENCE [LARGE SCALE GENOMIC DNA]</scope>
    <source>
        <strain evidence="1 2">CCBAU 05684</strain>
    </source>
</reference>
<proteinExistence type="predicted"/>
<accession>A0A249P955</accession>
<protein>
    <submittedName>
        <fullName evidence="1">Uncharacterized protein</fullName>
    </submittedName>
</protein>
<evidence type="ECO:0000313" key="1">
    <source>
        <dbReference type="EMBL" id="ASY62305.1"/>
    </source>
</evidence>
<organism evidence="1 2">
    <name type="scientific">Sinorhizobium sojae CCBAU 05684</name>
    <dbReference type="NCBI Taxonomy" id="716928"/>
    <lineage>
        <taxon>Bacteria</taxon>
        <taxon>Pseudomonadati</taxon>
        <taxon>Pseudomonadota</taxon>
        <taxon>Alphaproteobacteria</taxon>
        <taxon>Hyphomicrobiales</taxon>
        <taxon>Rhizobiaceae</taxon>
        <taxon>Sinorhizobium/Ensifer group</taxon>
        <taxon>Sinorhizobium</taxon>
    </lineage>
</organism>
<name>A0A249P955_9HYPH</name>
<dbReference type="AlphaFoldDB" id="A0A249P955"/>